<dbReference type="InterPro" id="IPR015422">
    <property type="entry name" value="PyrdxlP-dep_Trfase_small"/>
</dbReference>
<dbReference type="NCBIfam" id="TIGR00858">
    <property type="entry name" value="bioF"/>
    <property type="match status" value="1"/>
</dbReference>
<evidence type="ECO:0000256" key="4">
    <source>
        <dbReference type="ARBA" id="ARBA00022679"/>
    </source>
</evidence>
<dbReference type="Pfam" id="PF00155">
    <property type="entry name" value="Aminotran_1_2"/>
    <property type="match status" value="1"/>
</dbReference>
<comment type="subunit">
    <text evidence="3 8">Homodimer.</text>
</comment>
<sequence>MLGFCSNDYLGLANHPVLIESLAEGARLFGAGSGASHLVSGHSRAHAALEDDLAAWLAPHIPGARALTFCTGYMANLALLTALADAQTTIFSDKLNHASLIDGALLSKAPLRRFAHRDLTVLSQQLEACRTPIKLIVTDAVFSMDGDVADLPGMLTLAEQHDAYLIVDDAHGFGVLGPYGQGTLAHFDLYSERIIYMGTMGKAAGMGGAFVAAHPTIINWLIQAARTYIYSTATPPALAHALRESLRLIRSEEGEKRRVHLQQRIAQLRVALSALIEGHSELGWKLGVSETAIQPLIVGDNAAALSLAAALDAKSLWVPAIRPPTVPVGTARLRITLRATHSVDDVQCLITGLSQAAKALA</sequence>
<dbReference type="AlphaFoldDB" id="D6CUM1"/>
<dbReference type="InterPro" id="IPR050087">
    <property type="entry name" value="AON_synthase_class-II"/>
</dbReference>
<dbReference type="GO" id="GO:0008710">
    <property type="term" value="F:8-amino-7-oxononanoate synthase activity"/>
    <property type="evidence" value="ECO:0007669"/>
    <property type="project" value="UniProtKB-UniRule"/>
</dbReference>
<evidence type="ECO:0000313" key="11">
    <source>
        <dbReference type="EMBL" id="CAZ88990.1"/>
    </source>
</evidence>
<dbReference type="Gene3D" id="3.90.1150.10">
    <property type="entry name" value="Aspartate Aminotransferase, domain 1"/>
    <property type="match status" value="1"/>
</dbReference>
<feature type="domain" description="Aminotransferase class I/classII large" evidence="10">
    <location>
        <begin position="1"/>
        <end position="350"/>
    </location>
</feature>
<feature type="binding site" evidence="8">
    <location>
        <position position="143"/>
    </location>
    <ligand>
        <name>pyridoxal 5'-phosphate</name>
        <dbReference type="ChEBI" id="CHEBI:597326"/>
    </ligand>
</feature>
<dbReference type="PANTHER" id="PTHR13693:SF100">
    <property type="entry name" value="8-AMINO-7-OXONONANOATE SYNTHASE"/>
    <property type="match status" value="1"/>
</dbReference>
<evidence type="ECO:0000256" key="1">
    <source>
        <dbReference type="ARBA" id="ARBA00001933"/>
    </source>
</evidence>
<comment type="function">
    <text evidence="8">Catalyzes the decarboxylative condensation of pimeloyl-[acyl-carrier protein] and L-alanine to produce 8-amino-7-oxononanoate (AON), [acyl-carrier protein], and carbon dioxide.</text>
</comment>
<dbReference type="InterPro" id="IPR004839">
    <property type="entry name" value="Aminotransferase_I/II_large"/>
</dbReference>
<gene>
    <name evidence="8 11" type="primary">bioF</name>
    <name evidence="11" type="ordered locus">THI_2353</name>
</gene>
<keyword evidence="11" id="KW-0436">Ligase</keyword>
<evidence type="ECO:0000256" key="7">
    <source>
        <dbReference type="ARBA" id="ARBA00047715"/>
    </source>
</evidence>
<comment type="similarity">
    <text evidence="8">Belongs to the class-II pyridoxal-phosphate-dependent aminotransferase family. BioF subfamily.</text>
</comment>
<dbReference type="UniPathway" id="UPA00078"/>
<dbReference type="GO" id="GO:0016874">
    <property type="term" value="F:ligase activity"/>
    <property type="evidence" value="ECO:0007669"/>
    <property type="project" value="UniProtKB-KW"/>
</dbReference>
<accession>D6CUM1</accession>
<feature type="modified residue" description="N6-(pyridoxal phosphate)lysine" evidence="8 9">
    <location>
        <position position="202"/>
    </location>
</feature>
<keyword evidence="11" id="KW-0012">Acyltransferase</keyword>
<comment type="caution">
    <text evidence="8">Lacks conserved residue(s) required for the propagation of feature annotation.</text>
</comment>
<dbReference type="GO" id="GO:0030170">
    <property type="term" value="F:pyridoxal phosphate binding"/>
    <property type="evidence" value="ECO:0007669"/>
    <property type="project" value="UniProtKB-UniRule"/>
</dbReference>
<feature type="binding site" evidence="8">
    <location>
        <begin position="72"/>
        <end position="73"/>
    </location>
    <ligand>
        <name>pyridoxal 5'-phosphate</name>
        <dbReference type="ChEBI" id="CHEBI:597326"/>
    </ligand>
</feature>
<dbReference type="InterPro" id="IPR015421">
    <property type="entry name" value="PyrdxlP-dep_Trfase_major"/>
</dbReference>
<feature type="binding site" evidence="8">
    <location>
        <position position="97"/>
    </location>
    <ligand>
        <name>substrate</name>
    </ligand>
</feature>
<dbReference type="EC" id="2.3.1.47" evidence="8"/>
<dbReference type="SUPFAM" id="SSF53383">
    <property type="entry name" value="PLP-dependent transferases"/>
    <property type="match status" value="1"/>
</dbReference>
<dbReference type="Proteomes" id="UP000002372">
    <property type="component" value="Chromosome"/>
</dbReference>
<comment type="cofactor">
    <cofactor evidence="1 8 9">
        <name>pyridoxal 5'-phosphate</name>
        <dbReference type="ChEBI" id="CHEBI:597326"/>
    </cofactor>
</comment>
<evidence type="ECO:0000313" key="12">
    <source>
        <dbReference type="Proteomes" id="UP000002372"/>
    </source>
</evidence>
<dbReference type="eggNOG" id="COG0156">
    <property type="taxonomic scope" value="Bacteria"/>
</dbReference>
<proteinExistence type="inferred from homology"/>
<dbReference type="PANTHER" id="PTHR13693">
    <property type="entry name" value="CLASS II AMINOTRANSFERASE/8-AMINO-7-OXONONANOATE SYNTHASE"/>
    <property type="match status" value="1"/>
</dbReference>
<dbReference type="GO" id="GO:0009102">
    <property type="term" value="P:biotin biosynthetic process"/>
    <property type="evidence" value="ECO:0007669"/>
    <property type="project" value="UniProtKB-UniRule"/>
</dbReference>
<dbReference type="HAMAP" id="MF_01693">
    <property type="entry name" value="BioF_aminotrans_2"/>
    <property type="match status" value="1"/>
</dbReference>
<organism evidence="11 12">
    <name type="scientific">Thiomonas arsenitoxydans (strain DSM 22701 / CIP 110005 / 3As)</name>
    <dbReference type="NCBI Taxonomy" id="426114"/>
    <lineage>
        <taxon>Bacteria</taxon>
        <taxon>Pseudomonadati</taxon>
        <taxon>Pseudomonadota</taxon>
        <taxon>Betaproteobacteria</taxon>
        <taxon>Burkholderiales</taxon>
        <taxon>Thiomonas</taxon>
    </lineage>
</organism>
<evidence type="ECO:0000259" key="10">
    <source>
        <dbReference type="Pfam" id="PF00155"/>
    </source>
</evidence>
<dbReference type="InterPro" id="IPR015424">
    <property type="entry name" value="PyrdxlP-dep_Trfase"/>
</dbReference>
<feature type="binding site" evidence="8">
    <location>
        <position position="199"/>
    </location>
    <ligand>
        <name>pyridoxal 5'-phosphate</name>
        <dbReference type="ChEBI" id="CHEBI:597326"/>
    </ligand>
</feature>
<feature type="binding site" evidence="8">
    <location>
        <position position="325"/>
    </location>
    <ligand>
        <name>substrate</name>
    </ligand>
</feature>
<evidence type="ECO:0000256" key="8">
    <source>
        <dbReference type="HAMAP-Rule" id="MF_01693"/>
    </source>
</evidence>
<evidence type="ECO:0000256" key="6">
    <source>
        <dbReference type="ARBA" id="ARBA00022898"/>
    </source>
</evidence>
<evidence type="ECO:0000256" key="3">
    <source>
        <dbReference type="ARBA" id="ARBA00011738"/>
    </source>
</evidence>
<dbReference type="Gene3D" id="3.40.640.10">
    <property type="entry name" value="Type I PLP-dependent aspartate aminotransferase-like (Major domain)"/>
    <property type="match status" value="1"/>
</dbReference>
<keyword evidence="5 8" id="KW-0093">Biotin biosynthesis</keyword>
<feature type="binding site" evidence="8">
    <location>
        <position position="171"/>
    </location>
    <ligand>
        <name>pyridoxal 5'-phosphate</name>
        <dbReference type="ChEBI" id="CHEBI:597326"/>
    </ligand>
</feature>
<dbReference type="KEGG" id="thi:THI_2353"/>
<protein>
    <recommendedName>
        <fullName evidence="8">8-amino-7-oxononanoate synthase</fullName>
        <shortName evidence="8">AONS</shortName>
        <ecNumber evidence="8">2.3.1.47</ecNumber>
    </recommendedName>
    <alternativeName>
        <fullName evidence="8">7-keto-8-amino-pelargonic acid synthase</fullName>
        <shortName evidence="8">7-KAP synthase</shortName>
        <shortName evidence="8">KAPA synthase</shortName>
    </alternativeName>
    <alternativeName>
        <fullName evidence="8">8-amino-7-ketopelargonate synthase</fullName>
    </alternativeName>
</protein>
<dbReference type="InterPro" id="IPR004723">
    <property type="entry name" value="AONS_Archaea/Proteobacteria"/>
</dbReference>
<comment type="pathway">
    <text evidence="2 8">Cofactor biosynthesis; biotin biosynthesis.</text>
</comment>
<evidence type="ECO:0000256" key="2">
    <source>
        <dbReference type="ARBA" id="ARBA00004746"/>
    </source>
</evidence>
<comment type="catalytic activity">
    <reaction evidence="7 8">
        <text>6-carboxyhexanoyl-[ACP] + L-alanine + H(+) = (8S)-8-amino-7-oxononanoate + holo-[ACP] + CO2</text>
        <dbReference type="Rhea" id="RHEA:42288"/>
        <dbReference type="Rhea" id="RHEA-COMP:9685"/>
        <dbReference type="Rhea" id="RHEA-COMP:9955"/>
        <dbReference type="ChEBI" id="CHEBI:15378"/>
        <dbReference type="ChEBI" id="CHEBI:16526"/>
        <dbReference type="ChEBI" id="CHEBI:57972"/>
        <dbReference type="ChEBI" id="CHEBI:64479"/>
        <dbReference type="ChEBI" id="CHEBI:78846"/>
        <dbReference type="ChEBI" id="CHEBI:149468"/>
        <dbReference type="EC" id="2.3.1.47"/>
    </reaction>
</comment>
<evidence type="ECO:0000256" key="9">
    <source>
        <dbReference type="PIRSR" id="PIRSR604723-51"/>
    </source>
</evidence>
<dbReference type="EMBL" id="FP475956">
    <property type="protein sequence ID" value="CAZ88990.1"/>
    <property type="molecule type" value="Genomic_DNA"/>
</dbReference>
<keyword evidence="6 8" id="KW-0663">Pyridoxal phosphate</keyword>
<dbReference type="InterPro" id="IPR022834">
    <property type="entry name" value="AONS_Proteobacteria"/>
</dbReference>
<name>D6CUM1_THIA3</name>
<dbReference type="HOGENOM" id="CLU_015846_11_2_4"/>
<keyword evidence="4 8" id="KW-0808">Transferase</keyword>
<reference evidence="12" key="1">
    <citation type="journal article" date="2010" name="PLoS Genet.">
        <title>Structure, function, and evolution of the Thiomonas spp. genome.</title>
        <authorList>
            <person name="Arsene-Ploetze F."/>
            <person name="Koechler S."/>
            <person name="Marchal M."/>
            <person name="Coppee J.Y."/>
            <person name="Chandler M."/>
            <person name="Bonnefoy V."/>
            <person name="Brochier-Armanet C."/>
            <person name="Barakat M."/>
            <person name="Barbe V."/>
            <person name="Battaglia-Brunet F."/>
            <person name="Bruneel O."/>
            <person name="Bryan C.G."/>
            <person name="Cleiss-Arnold J."/>
            <person name="Cruveiller S."/>
            <person name="Erhardt M."/>
            <person name="Heinrich-Salmeron A."/>
            <person name="Hommais F."/>
            <person name="Joulian C."/>
            <person name="Krin E."/>
            <person name="Lieutaud A."/>
            <person name="Lievremont D."/>
            <person name="Michel C."/>
            <person name="Muller D."/>
            <person name="Ortet P."/>
            <person name="Proux C."/>
            <person name="Siguier P."/>
            <person name="Roche D."/>
            <person name="Rouy Z."/>
            <person name="Salvignol G."/>
            <person name="Slyemi D."/>
            <person name="Talla E."/>
            <person name="Weiss S."/>
            <person name="Weissenbach J."/>
            <person name="Medigue C."/>
            <person name="Bertin P.N."/>
        </authorList>
    </citation>
    <scope>NUCLEOTIDE SEQUENCE [LARGE SCALE GENOMIC DNA]</scope>
    <source>
        <strain evidence="12">DSM 22701 / CIP 110005 / 3As</strain>
    </source>
</reference>
<evidence type="ECO:0000256" key="5">
    <source>
        <dbReference type="ARBA" id="ARBA00022756"/>
    </source>
</evidence>